<proteinExistence type="predicted"/>
<accession>A0A813SGX8</accession>
<dbReference type="AlphaFoldDB" id="A0A813SGX8"/>
<evidence type="ECO:0000313" key="9">
    <source>
        <dbReference type="Proteomes" id="UP000663879"/>
    </source>
</evidence>
<dbReference type="SUPFAM" id="SSF57850">
    <property type="entry name" value="RING/U-box"/>
    <property type="match status" value="1"/>
</dbReference>
<evidence type="ECO:0000256" key="2">
    <source>
        <dbReference type="ARBA" id="ARBA00022771"/>
    </source>
</evidence>
<keyword evidence="3 4" id="KW-0862">Zinc</keyword>
<dbReference type="EMBL" id="CAJNOC010000716">
    <property type="protein sequence ID" value="CAF0795382.1"/>
    <property type="molecule type" value="Genomic_DNA"/>
</dbReference>
<sequence>MGGYDANFNPPLEDKYKCPICLAALRDPVQTKCGHRLCSSCFKTIRGGNWYFRCPVDNTWSNHVFEDNAVKREVLSLKVNCLNSNCVWTGELREQQTHLKNCQFEKIECPNKCKTDVMRLDLDKHLLECPLRLEKCEHCKIEVVVTQLARHHLLMCPKFPVNCPVCGETEVMRENINGHINIISGDCPMVVVPCSFRHIGCMHQDQRCKMSKHYQDMNTQHLMMLSTRLVDLETKHRLDLECCAKKFEILLNELRQRVDNSEKRNMQLENELKEYKLKLGLN</sequence>
<gene>
    <name evidence="8" type="ORF">OXX778_LOCUS6187</name>
</gene>
<dbReference type="Proteomes" id="UP000663879">
    <property type="component" value="Unassembled WGS sequence"/>
</dbReference>
<dbReference type="Gene3D" id="3.30.40.10">
    <property type="entry name" value="Zinc/RING finger domain, C3HC4 (zinc finger)"/>
    <property type="match status" value="3"/>
</dbReference>
<dbReference type="PROSITE" id="PS50089">
    <property type="entry name" value="ZF_RING_2"/>
    <property type="match status" value="1"/>
</dbReference>
<dbReference type="GO" id="GO:0008270">
    <property type="term" value="F:zinc ion binding"/>
    <property type="evidence" value="ECO:0007669"/>
    <property type="project" value="UniProtKB-KW"/>
</dbReference>
<evidence type="ECO:0000256" key="4">
    <source>
        <dbReference type="PROSITE-ProRule" id="PRU00207"/>
    </source>
</evidence>
<feature type="zinc finger region" description="TRAF-type" evidence="4">
    <location>
        <begin position="152"/>
        <end position="204"/>
    </location>
</feature>
<feature type="zinc finger region" description="TRAF-type" evidence="4">
    <location>
        <begin position="97"/>
        <end position="143"/>
    </location>
</feature>
<feature type="coiled-coil region" evidence="5">
    <location>
        <begin position="244"/>
        <end position="278"/>
    </location>
</feature>
<evidence type="ECO:0000259" key="6">
    <source>
        <dbReference type="PROSITE" id="PS50089"/>
    </source>
</evidence>
<organism evidence="8 9">
    <name type="scientific">Brachionus calyciflorus</name>
    <dbReference type="NCBI Taxonomy" id="104777"/>
    <lineage>
        <taxon>Eukaryota</taxon>
        <taxon>Metazoa</taxon>
        <taxon>Spiralia</taxon>
        <taxon>Gnathifera</taxon>
        <taxon>Rotifera</taxon>
        <taxon>Eurotatoria</taxon>
        <taxon>Monogononta</taxon>
        <taxon>Pseudotrocha</taxon>
        <taxon>Ploima</taxon>
        <taxon>Brachionidae</taxon>
        <taxon>Brachionus</taxon>
    </lineage>
</organism>
<reference evidence="8" key="1">
    <citation type="submission" date="2021-02" db="EMBL/GenBank/DDBJ databases">
        <authorList>
            <person name="Nowell W R."/>
        </authorList>
    </citation>
    <scope>NUCLEOTIDE SEQUENCE</scope>
    <source>
        <strain evidence="8">Ploen Becks lab</strain>
    </source>
</reference>
<feature type="domain" description="RING-type" evidence="6">
    <location>
        <begin position="18"/>
        <end position="58"/>
    </location>
</feature>
<dbReference type="FunFam" id="3.30.40.10:FF:000179">
    <property type="entry name" value="TNF receptor-associated factor"/>
    <property type="match status" value="1"/>
</dbReference>
<dbReference type="PANTHER" id="PTHR10131:SF94">
    <property type="entry name" value="TNF RECEPTOR-ASSOCIATED FACTOR 4"/>
    <property type="match status" value="1"/>
</dbReference>
<evidence type="ECO:0000256" key="5">
    <source>
        <dbReference type="SAM" id="Coils"/>
    </source>
</evidence>
<evidence type="ECO:0000313" key="8">
    <source>
        <dbReference type="EMBL" id="CAF0795382.1"/>
    </source>
</evidence>
<evidence type="ECO:0000259" key="7">
    <source>
        <dbReference type="PROSITE" id="PS50145"/>
    </source>
</evidence>
<dbReference type="Pfam" id="PF00097">
    <property type="entry name" value="zf-C3HC4"/>
    <property type="match status" value="1"/>
</dbReference>
<keyword evidence="9" id="KW-1185">Reference proteome</keyword>
<keyword evidence="2 4" id="KW-0863">Zinc-finger</keyword>
<name>A0A813SGX8_9BILA</name>
<dbReference type="Pfam" id="PF02176">
    <property type="entry name" value="zf-TRAF"/>
    <property type="match status" value="2"/>
</dbReference>
<comment type="caution">
    <text evidence="8">The sequence shown here is derived from an EMBL/GenBank/DDBJ whole genome shotgun (WGS) entry which is preliminary data.</text>
</comment>
<dbReference type="InterPro" id="IPR018957">
    <property type="entry name" value="Znf_C3HC4_RING-type"/>
</dbReference>
<dbReference type="InterPro" id="IPR013083">
    <property type="entry name" value="Znf_RING/FYVE/PHD"/>
</dbReference>
<keyword evidence="1 4" id="KW-0479">Metal-binding</keyword>
<dbReference type="PROSITE" id="PS50145">
    <property type="entry name" value="ZF_TRAF"/>
    <property type="match status" value="2"/>
</dbReference>
<evidence type="ECO:0000256" key="3">
    <source>
        <dbReference type="ARBA" id="ARBA00022833"/>
    </source>
</evidence>
<dbReference type="SMART" id="SM00184">
    <property type="entry name" value="RING"/>
    <property type="match status" value="1"/>
</dbReference>
<feature type="domain" description="TRAF-type" evidence="7">
    <location>
        <begin position="97"/>
        <end position="143"/>
    </location>
</feature>
<keyword evidence="5" id="KW-0175">Coiled coil</keyword>
<protein>
    <submittedName>
        <fullName evidence="8">Uncharacterized protein</fullName>
    </submittedName>
</protein>
<dbReference type="PANTHER" id="PTHR10131">
    <property type="entry name" value="TNF RECEPTOR ASSOCIATED FACTOR"/>
    <property type="match status" value="1"/>
</dbReference>
<dbReference type="OrthoDB" id="10051587at2759"/>
<dbReference type="SUPFAM" id="SSF49599">
    <property type="entry name" value="TRAF domain-like"/>
    <property type="match status" value="1"/>
</dbReference>
<feature type="domain" description="TRAF-type" evidence="7">
    <location>
        <begin position="152"/>
        <end position="204"/>
    </location>
</feature>
<dbReference type="InterPro" id="IPR001841">
    <property type="entry name" value="Znf_RING"/>
</dbReference>
<evidence type="ECO:0000256" key="1">
    <source>
        <dbReference type="ARBA" id="ARBA00022723"/>
    </source>
</evidence>
<dbReference type="InterPro" id="IPR001293">
    <property type="entry name" value="Znf_TRAF"/>
</dbReference>
<dbReference type="GO" id="GO:0043122">
    <property type="term" value="P:regulation of canonical NF-kappaB signal transduction"/>
    <property type="evidence" value="ECO:0007669"/>
    <property type="project" value="TreeGrafter"/>
</dbReference>